<dbReference type="InterPro" id="IPR012338">
    <property type="entry name" value="Beta-lactam/transpept-like"/>
</dbReference>
<dbReference type="InterPro" id="IPR019734">
    <property type="entry name" value="TPR_rpt"/>
</dbReference>
<evidence type="ECO:0000313" key="4">
    <source>
        <dbReference type="Proteomes" id="UP000707206"/>
    </source>
</evidence>
<evidence type="ECO:0000256" key="1">
    <source>
        <dbReference type="PROSITE-ProRule" id="PRU00339"/>
    </source>
</evidence>
<dbReference type="InterPro" id="IPR011990">
    <property type="entry name" value="TPR-like_helical_dom_sf"/>
</dbReference>
<dbReference type="PROSITE" id="PS50005">
    <property type="entry name" value="TPR"/>
    <property type="match status" value="1"/>
</dbReference>
<dbReference type="Gene3D" id="1.25.40.10">
    <property type="entry name" value="Tetratricopeptide repeat domain"/>
    <property type="match status" value="1"/>
</dbReference>
<evidence type="ECO:0000313" key="3">
    <source>
        <dbReference type="EMBL" id="NHF58408.1"/>
    </source>
</evidence>
<proteinExistence type="predicted"/>
<protein>
    <submittedName>
        <fullName evidence="3">Beta-lactamase family protein</fullName>
    </submittedName>
</protein>
<reference evidence="3" key="1">
    <citation type="submission" date="2019-07" db="EMBL/GenBank/DDBJ databases">
        <authorList>
            <person name="De-Chao Zhang Q."/>
        </authorList>
    </citation>
    <scope>NUCLEOTIDE SEQUENCE</scope>
    <source>
        <strain evidence="3">TP-CH-4</strain>
    </source>
</reference>
<feature type="domain" description="Beta-lactamase-related" evidence="2">
    <location>
        <begin position="36"/>
        <end position="347"/>
    </location>
</feature>
<dbReference type="AlphaFoldDB" id="A0A967AT01"/>
<comment type="caution">
    <text evidence="3">The sequence shown here is derived from an EMBL/GenBank/DDBJ whole genome shotgun (WGS) entry which is preliminary data.</text>
</comment>
<dbReference type="Pfam" id="PF00144">
    <property type="entry name" value="Beta-lactamase"/>
    <property type="match status" value="1"/>
</dbReference>
<evidence type="ECO:0000259" key="2">
    <source>
        <dbReference type="Pfam" id="PF00144"/>
    </source>
</evidence>
<keyword evidence="4" id="KW-1185">Reference proteome</keyword>
<dbReference type="PANTHER" id="PTHR46825">
    <property type="entry name" value="D-ALANYL-D-ALANINE-CARBOXYPEPTIDASE/ENDOPEPTIDASE AMPH"/>
    <property type="match status" value="1"/>
</dbReference>
<keyword evidence="1" id="KW-0802">TPR repeat</keyword>
<feature type="repeat" description="TPR" evidence="1">
    <location>
        <begin position="437"/>
        <end position="470"/>
    </location>
</feature>
<dbReference type="Gene3D" id="3.40.710.10">
    <property type="entry name" value="DD-peptidase/beta-lactamase superfamily"/>
    <property type="match status" value="1"/>
</dbReference>
<dbReference type="PANTHER" id="PTHR46825:SF9">
    <property type="entry name" value="BETA-LACTAMASE-RELATED DOMAIN-CONTAINING PROTEIN"/>
    <property type="match status" value="1"/>
</dbReference>
<gene>
    <name evidence="3" type="ORF">FK220_003595</name>
</gene>
<reference evidence="3" key="2">
    <citation type="submission" date="2020-03" db="EMBL/GenBank/DDBJ databases">
        <title>Flavobacteriaceae bacterium strain TP-CH-4, a member of the family Flavobacteriaceae isolated from a deep-sea seamount.</title>
        <authorList>
            <person name="Zhang D.-C."/>
        </authorList>
    </citation>
    <scope>NUCLEOTIDE SEQUENCE</scope>
    <source>
        <strain evidence="3">TP-CH-4</strain>
    </source>
</reference>
<dbReference type="InterPro" id="IPR001466">
    <property type="entry name" value="Beta-lactam-related"/>
</dbReference>
<dbReference type="EMBL" id="VIKU02000001">
    <property type="protein sequence ID" value="NHF58408.1"/>
    <property type="molecule type" value="Genomic_DNA"/>
</dbReference>
<dbReference type="Proteomes" id="UP000707206">
    <property type="component" value="Unassembled WGS sequence"/>
</dbReference>
<dbReference type="RefSeq" id="WP_166204751.1">
    <property type="nucleotide sequence ID" value="NZ_VIKU02000001.1"/>
</dbReference>
<accession>A0A967AT01</accession>
<dbReference type="SUPFAM" id="SSF56601">
    <property type="entry name" value="beta-lactamase/transpeptidase-like"/>
    <property type="match status" value="1"/>
</dbReference>
<dbReference type="PROSITE" id="PS51257">
    <property type="entry name" value="PROKAR_LIPOPROTEIN"/>
    <property type="match status" value="1"/>
</dbReference>
<organism evidence="3 4">
    <name type="scientific">Pelagihabitans pacificus</name>
    <dbReference type="NCBI Taxonomy" id="2696054"/>
    <lineage>
        <taxon>Bacteria</taxon>
        <taxon>Pseudomonadati</taxon>
        <taxon>Bacteroidota</taxon>
        <taxon>Flavobacteriia</taxon>
        <taxon>Flavobacteriales</taxon>
        <taxon>Flavobacteriaceae</taxon>
        <taxon>Pelagihabitans</taxon>
    </lineage>
</organism>
<dbReference type="SUPFAM" id="SSF48452">
    <property type="entry name" value="TPR-like"/>
    <property type="match status" value="1"/>
</dbReference>
<sequence>MMRLWWIVGLLFLGCRTEPDRTRETNTRNSIEFKKVDAYMATIAERYGIPGATLAIVKNGKVIHKNHFGHANLEHQVPVSDSTIFRLYSLTKPFTAVSAFQLVEEGILSLEDPVSKYIGGLPASWNDIQIKHLLTHSSGLPDMAPYYEFQDLTETEAKAKVFGQKLRFNKGEKYDYNQTGFWMLQQIIEKASGINIEEFVGKHQFNGAPMNKDVLFSSDSRDIVQNRATPYFFFSKGKLTADLSYLQGRYLLSANGLNMDVQRFVKWDKAMGNDILIKAETKRKMWSLFDYAHSDKQFTYGWDYHGVNGHASYGFSGSFVTAYRTFPSNGLSIILLSNGLGSWYNIENAINHIAGLVDRDLRIEDNFIFESLLEKSLKSDFDTFKVYYQELIADKKYLKVNFERLLNSIGYMLLNLKENNKALDIFKLNTQEHPTSWNVWDSLGEGYERSFDTINATKFYQKSVELNPENTHGLEKLKMLNE</sequence>
<name>A0A967AT01_9FLAO</name>
<dbReference type="InterPro" id="IPR050491">
    <property type="entry name" value="AmpC-like"/>
</dbReference>